<evidence type="ECO:0000259" key="3">
    <source>
        <dbReference type="Pfam" id="PF03703"/>
    </source>
</evidence>
<feature type="domain" description="YdbS-like PH" evidence="3">
    <location>
        <begin position="254"/>
        <end position="333"/>
    </location>
</feature>
<feature type="compositionally biased region" description="Low complexity" evidence="1">
    <location>
        <begin position="135"/>
        <end position="146"/>
    </location>
</feature>
<feature type="compositionally biased region" description="Pro residues" evidence="1">
    <location>
        <begin position="123"/>
        <end position="134"/>
    </location>
</feature>
<feature type="region of interest" description="Disordered" evidence="1">
    <location>
        <begin position="344"/>
        <end position="423"/>
    </location>
</feature>
<proteinExistence type="predicted"/>
<feature type="domain" description="YdbS-like PH" evidence="3">
    <location>
        <begin position="649"/>
        <end position="714"/>
    </location>
</feature>
<accession>A0A8J2XAX9</accession>
<keyword evidence="2" id="KW-0812">Transmembrane</keyword>
<reference evidence="4" key="2">
    <citation type="submission" date="2020-09" db="EMBL/GenBank/DDBJ databases">
        <authorList>
            <person name="Sun Q."/>
            <person name="Zhou Y."/>
        </authorList>
    </citation>
    <scope>NUCLEOTIDE SEQUENCE</scope>
    <source>
        <strain evidence="4">CGMCC 1.12785</strain>
    </source>
</reference>
<dbReference type="AlphaFoldDB" id="A0A8J2XAX9"/>
<keyword evidence="5" id="KW-1185">Reference proteome</keyword>
<feature type="domain" description="YdbS-like PH" evidence="3">
    <location>
        <begin position="524"/>
        <end position="594"/>
    </location>
</feature>
<feature type="transmembrane region" description="Helical" evidence="2">
    <location>
        <begin position="187"/>
        <end position="210"/>
    </location>
</feature>
<dbReference type="PANTHER" id="PTHR34473:SF2">
    <property type="entry name" value="UPF0699 TRANSMEMBRANE PROTEIN YDBT"/>
    <property type="match status" value="1"/>
</dbReference>
<feature type="compositionally biased region" description="Pro residues" evidence="1">
    <location>
        <begin position="76"/>
        <end position="89"/>
    </location>
</feature>
<evidence type="ECO:0000313" key="5">
    <source>
        <dbReference type="Proteomes" id="UP000616114"/>
    </source>
</evidence>
<feature type="transmembrane region" description="Helical" evidence="2">
    <location>
        <begin position="230"/>
        <end position="254"/>
    </location>
</feature>
<dbReference type="Proteomes" id="UP000616114">
    <property type="component" value="Unassembled WGS sequence"/>
</dbReference>
<dbReference type="PANTHER" id="PTHR34473">
    <property type="entry name" value="UPF0699 TRANSMEMBRANE PROTEIN YDBS"/>
    <property type="match status" value="1"/>
</dbReference>
<feature type="compositionally biased region" description="Low complexity" evidence="1">
    <location>
        <begin position="43"/>
        <end position="75"/>
    </location>
</feature>
<evidence type="ECO:0000313" key="4">
    <source>
        <dbReference type="EMBL" id="GGA01877.1"/>
    </source>
</evidence>
<organism evidence="4 5">
    <name type="scientific">Sediminivirga luteola</name>
    <dbReference type="NCBI Taxonomy" id="1774748"/>
    <lineage>
        <taxon>Bacteria</taxon>
        <taxon>Bacillati</taxon>
        <taxon>Actinomycetota</taxon>
        <taxon>Actinomycetes</taxon>
        <taxon>Micrococcales</taxon>
        <taxon>Brevibacteriaceae</taxon>
        <taxon>Sediminivirga</taxon>
    </lineage>
</organism>
<feature type="compositionally biased region" description="Pro residues" evidence="1">
    <location>
        <begin position="1"/>
        <end position="42"/>
    </location>
</feature>
<evidence type="ECO:0000256" key="1">
    <source>
        <dbReference type="SAM" id="MobiDB-lite"/>
    </source>
</evidence>
<name>A0A8J2XAX9_9MICO</name>
<dbReference type="InterPro" id="IPR005182">
    <property type="entry name" value="YdbS-like_PH"/>
</dbReference>
<sequence length="739" mass="76325">MPPQNAAPGVPSQPIPGAPQPPVPPQPAPGGFPPGNAAPPGVPRYGGAPPAGGIPAAGPGSHPAGPAGAHPTAAFPAPPGGNAGPPPGVVPSAAPPYGAIPPPVPAAGPQGGATYGAASGPQSGPPYHAPPPQGGRPLAPGAAPAHGSPPVPPQRGQRQVPVPPREPVRFEADPPGQWRRVHPFTPFVRSWLAFVAVIGGLITFGFNTLVDIVTGVGEGEVFEFIGSFPLWPLVLIGALLLVLLVVGLGSWLLWRSMGYRVDAESVSLRKGLLNRSHRTARLDRVQSIDIAQPLLARLLNLSSLTFDVAGGDDSEIAIEFLAKDEALRLRDQLLARVRELRSQREAARQGGPGAHGLQGQHSPQGSGTSEAPGAGDLGVPGVPASAGSSSAHPDGPGPSGPGNAATAGAPAGMPAQSSPEHRALSQLRTAAGAGIDDLSASFNQLLKGYQARRELGHDGRLLYVPTGRVLASTLWRGDTLILTAAAVAVVPVVTVLAGPVAIPALLGILGGLAAAWGRFTELANFSVQLTPDGVLVSRGLTSTRRTIVPLERLQAIGISQPLLWRATGWWEVRFNIAGTKTSEVSGASSVILPVGSREDVLALMALALPDPGTERGAELLDAANTSPGPDDWFAPVPESARWVNPAQRRRMGVAVTGTVLVWREGRIGRRSVWVPHPRVQSMAFTQGPLQRVLGLANVHLHSTTGPLKPVARNLDVRAAAALFAQHAERTRLARKEMDR</sequence>
<protein>
    <recommendedName>
        <fullName evidence="3">YdbS-like PH domain-containing protein</fullName>
    </recommendedName>
</protein>
<feature type="compositionally biased region" description="Low complexity" evidence="1">
    <location>
        <begin position="380"/>
        <end position="394"/>
    </location>
</feature>
<keyword evidence="2" id="KW-1133">Transmembrane helix</keyword>
<keyword evidence="2" id="KW-0472">Membrane</keyword>
<comment type="caution">
    <text evidence="4">The sequence shown here is derived from an EMBL/GenBank/DDBJ whole genome shotgun (WGS) entry which is preliminary data.</text>
</comment>
<feature type="compositionally biased region" description="Polar residues" evidence="1">
    <location>
        <begin position="359"/>
        <end position="369"/>
    </location>
</feature>
<feature type="region of interest" description="Disordered" evidence="1">
    <location>
        <begin position="1"/>
        <end position="174"/>
    </location>
</feature>
<dbReference type="EMBL" id="BMFY01000001">
    <property type="protein sequence ID" value="GGA01877.1"/>
    <property type="molecule type" value="Genomic_DNA"/>
</dbReference>
<feature type="transmembrane region" description="Helical" evidence="2">
    <location>
        <begin position="480"/>
        <end position="502"/>
    </location>
</feature>
<gene>
    <name evidence="4" type="ORF">GCM10011333_00490</name>
</gene>
<dbReference type="Pfam" id="PF03703">
    <property type="entry name" value="bPH_2"/>
    <property type="match status" value="3"/>
</dbReference>
<evidence type="ECO:0000256" key="2">
    <source>
        <dbReference type="SAM" id="Phobius"/>
    </source>
</evidence>
<feature type="compositionally biased region" description="Low complexity" evidence="1">
    <location>
        <begin position="401"/>
        <end position="415"/>
    </location>
</feature>
<reference evidence="4" key="1">
    <citation type="journal article" date="2014" name="Int. J. Syst. Evol. Microbiol.">
        <title>Complete genome sequence of Corynebacterium casei LMG S-19264T (=DSM 44701T), isolated from a smear-ripened cheese.</title>
        <authorList>
            <consortium name="US DOE Joint Genome Institute (JGI-PGF)"/>
            <person name="Walter F."/>
            <person name="Albersmeier A."/>
            <person name="Kalinowski J."/>
            <person name="Ruckert C."/>
        </authorList>
    </citation>
    <scope>NUCLEOTIDE SEQUENCE</scope>
    <source>
        <strain evidence="4">CGMCC 1.12785</strain>
    </source>
</reference>